<feature type="compositionally biased region" description="Low complexity" evidence="2">
    <location>
        <begin position="199"/>
        <end position="209"/>
    </location>
</feature>
<evidence type="ECO:0000313" key="5">
    <source>
        <dbReference type="Proteomes" id="UP001341840"/>
    </source>
</evidence>
<dbReference type="Proteomes" id="UP001341840">
    <property type="component" value="Unassembled WGS sequence"/>
</dbReference>
<accession>A0ABU6T0F1</accession>
<keyword evidence="1" id="KW-0479">Metal-binding</keyword>
<dbReference type="InterPro" id="IPR001878">
    <property type="entry name" value="Znf_CCHC"/>
</dbReference>
<dbReference type="InterPro" id="IPR036875">
    <property type="entry name" value="Znf_CCHC_sf"/>
</dbReference>
<organism evidence="4 5">
    <name type="scientific">Stylosanthes scabra</name>
    <dbReference type="NCBI Taxonomy" id="79078"/>
    <lineage>
        <taxon>Eukaryota</taxon>
        <taxon>Viridiplantae</taxon>
        <taxon>Streptophyta</taxon>
        <taxon>Embryophyta</taxon>
        <taxon>Tracheophyta</taxon>
        <taxon>Spermatophyta</taxon>
        <taxon>Magnoliopsida</taxon>
        <taxon>eudicotyledons</taxon>
        <taxon>Gunneridae</taxon>
        <taxon>Pentapetalae</taxon>
        <taxon>rosids</taxon>
        <taxon>fabids</taxon>
        <taxon>Fabales</taxon>
        <taxon>Fabaceae</taxon>
        <taxon>Papilionoideae</taxon>
        <taxon>50 kb inversion clade</taxon>
        <taxon>dalbergioids sensu lato</taxon>
        <taxon>Dalbergieae</taxon>
        <taxon>Pterocarpus clade</taxon>
        <taxon>Stylosanthes</taxon>
    </lineage>
</organism>
<keyword evidence="1" id="KW-0862">Zinc</keyword>
<evidence type="ECO:0000256" key="2">
    <source>
        <dbReference type="SAM" id="MobiDB-lite"/>
    </source>
</evidence>
<evidence type="ECO:0000313" key="4">
    <source>
        <dbReference type="EMBL" id="MED6142140.1"/>
    </source>
</evidence>
<feature type="region of interest" description="Disordered" evidence="2">
    <location>
        <begin position="62"/>
        <end position="211"/>
    </location>
</feature>
<dbReference type="EMBL" id="JASCZI010066787">
    <property type="protein sequence ID" value="MED6142140.1"/>
    <property type="molecule type" value="Genomic_DNA"/>
</dbReference>
<evidence type="ECO:0000259" key="3">
    <source>
        <dbReference type="PROSITE" id="PS50158"/>
    </source>
</evidence>
<evidence type="ECO:0000256" key="1">
    <source>
        <dbReference type="PROSITE-ProRule" id="PRU00047"/>
    </source>
</evidence>
<keyword evidence="1" id="KW-0863">Zinc-finger</keyword>
<sequence length="238" mass="26601">MTSEEFWYPTDAPRPTAPRIVRPPGHPRKKRTEAARPPPPAAHGDKVRRTFQVTCSKCGEKGHYYKTCKGAPRNNNWQPKKKRPKMKKADQNLDENAGTSAGTKPEPSLDDILREDSHGNAAHTKARPTFTIPVPPPMPKALQKLRPKQKIFRPPTPFQDIQFNIHPAQPRYPPTQPPQNQSTTIHPGPVPNQPPPNRPSSSNPNAISPETIVATLGSAAKRLYQFMPTPNFRPPKQN</sequence>
<feature type="compositionally biased region" description="Pro residues" evidence="2">
    <location>
        <begin position="188"/>
        <end position="198"/>
    </location>
</feature>
<protein>
    <recommendedName>
        <fullName evidence="3">CCHC-type domain-containing protein</fullName>
    </recommendedName>
</protein>
<comment type="caution">
    <text evidence="4">The sequence shown here is derived from an EMBL/GenBank/DDBJ whole genome shotgun (WGS) entry which is preliminary data.</text>
</comment>
<dbReference type="SUPFAM" id="SSF57756">
    <property type="entry name" value="Retrovirus zinc finger-like domains"/>
    <property type="match status" value="1"/>
</dbReference>
<reference evidence="4 5" key="1">
    <citation type="journal article" date="2023" name="Plants (Basel)">
        <title>Bridging the Gap: Combining Genomics and Transcriptomics Approaches to Understand Stylosanthes scabra, an Orphan Legume from the Brazilian Caatinga.</title>
        <authorList>
            <person name="Ferreira-Neto J.R.C."/>
            <person name="da Silva M.D."/>
            <person name="Binneck E."/>
            <person name="de Melo N.F."/>
            <person name="da Silva R.H."/>
            <person name="de Melo A.L.T.M."/>
            <person name="Pandolfi V."/>
            <person name="Bustamante F.O."/>
            <person name="Brasileiro-Vidal A.C."/>
            <person name="Benko-Iseppon A.M."/>
        </authorList>
    </citation>
    <scope>NUCLEOTIDE SEQUENCE [LARGE SCALE GENOMIC DNA]</scope>
    <source>
        <tissue evidence="4">Leaves</tissue>
    </source>
</reference>
<gene>
    <name evidence="4" type="ORF">PIB30_110593</name>
</gene>
<proteinExistence type="predicted"/>
<name>A0ABU6T0F1_9FABA</name>
<feature type="region of interest" description="Disordered" evidence="2">
    <location>
        <begin position="1"/>
        <end position="49"/>
    </location>
</feature>
<dbReference type="PROSITE" id="PS50158">
    <property type="entry name" value="ZF_CCHC"/>
    <property type="match status" value="1"/>
</dbReference>
<keyword evidence="5" id="KW-1185">Reference proteome</keyword>
<feature type="domain" description="CCHC-type" evidence="3">
    <location>
        <begin position="55"/>
        <end position="69"/>
    </location>
</feature>